<gene>
    <name evidence="3" type="ORF">EA138_09865</name>
</gene>
<evidence type="ECO:0000256" key="1">
    <source>
        <dbReference type="SAM" id="Phobius"/>
    </source>
</evidence>
<evidence type="ECO:0000313" key="3">
    <source>
        <dbReference type="EMBL" id="RWU11922.1"/>
    </source>
</evidence>
<dbReference type="SUPFAM" id="SSF81324">
    <property type="entry name" value="Voltage-gated potassium channels"/>
    <property type="match status" value="1"/>
</dbReference>
<dbReference type="InterPro" id="IPR013099">
    <property type="entry name" value="K_chnl_dom"/>
</dbReference>
<protein>
    <submittedName>
        <fullName evidence="3">Two pore domain potassium channel family protein</fullName>
    </submittedName>
</protein>
<keyword evidence="1" id="KW-0472">Membrane</keyword>
<keyword evidence="3" id="KW-0406">Ion transport</keyword>
<feature type="domain" description="Potassium channel" evidence="2">
    <location>
        <begin position="86"/>
        <end position="154"/>
    </location>
</feature>
<comment type="caution">
    <text evidence="3">The sequence shown here is derived from an EMBL/GenBank/DDBJ whole genome shotgun (WGS) entry which is preliminary data.</text>
</comment>
<dbReference type="AlphaFoldDB" id="A0AAX1ZZV8"/>
<feature type="transmembrane region" description="Helical" evidence="1">
    <location>
        <begin position="62"/>
        <end position="83"/>
    </location>
</feature>
<dbReference type="Pfam" id="PF07885">
    <property type="entry name" value="Ion_trans_2"/>
    <property type="match status" value="1"/>
</dbReference>
<keyword evidence="3" id="KW-0407">Ion channel</keyword>
<name>A0AAX1ZZV8_9BACL</name>
<reference evidence="3 4" key="1">
    <citation type="submission" date="2019-01" db="EMBL/GenBank/DDBJ databases">
        <title>Anoxybacillus flavithermus in powdered infant formula.</title>
        <authorList>
            <person name="Rhee M.S."/>
            <person name="Choi I.-G."/>
            <person name="Cho T.J."/>
            <person name="Park B."/>
        </authorList>
    </citation>
    <scope>NUCLEOTIDE SEQUENCE [LARGE SCALE GENOMIC DNA]</scope>
    <source>
        <strain evidence="3 4">FHS-PPAM212</strain>
    </source>
</reference>
<dbReference type="Gene3D" id="1.10.287.70">
    <property type="match status" value="1"/>
</dbReference>
<evidence type="ECO:0000259" key="2">
    <source>
        <dbReference type="Pfam" id="PF07885"/>
    </source>
</evidence>
<organism evidence="3 4">
    <name type="scientific">Anoxybacillus flavithermus</name>
    <dbReference type="NCBI Taxonomy" id="33934"/>
    <lineage>
        <taxon>Bacteria</taxon>
        <taxon>Bacillati</taxon>
        <taxon>Bacillota</taxon>
        <taxon>Bacilli</taxon>
        <taxon>Bacillales</taxon>
        <taxon>Anoxybacillaceae</taxon>
        <taxon>Anoxybacillus</taxon>
    </lineage>
</organism>
<dbReference type="EMBL" id="SBBW01000040">
    <property type="protein sequence ID" value="RWU11922.1"/>
    <property type="molecule type" value="Genomic_DNA"/>
</dbReference>
<feature type="transmembrane region" description="Helical" evidence="1">
    <location>
        <begin position="29"/>
        <end position="50"/>
    </location>
</feature>
<sequence>MECGRQTLSWCRELNKTSPRIYKGTGGDVVTYVWIGMIVFVICMSFISFWQTKRSVISVKNFIAILFVYSTTMIGFALVYTILHINGHVVMMENGENINASNFFQYVETSLYFSAVTLLSVGYGDIVPIGIGRWIAMVEALLGYALPAAFVVRTVIDAERR</sequence>
<dbReference type="GO" id="GO:0034220">
    <property type="term" value="P:monoatomic ion transmembrane transport"/>
    <property type="evidence" value="ECO:0007669"/>
    <property type="project" value="UniProtKB-KW"/>
</dbReference>
<keyword evidence="1" id="KW-1133">Transmembrane helix</keyword>
<evidence type="ECO:0000313" key="4">
    <source>
        <dbReference type="Proteomes" id="UP000286434"/>
    </source>
</evidence>
<keyword evidence="3" id="KW-0813">Transport</keyword>
<proteinExistence type="predicted"/>
<accession>A0AAX1ZZV8</accession>
<feature type="transmembrane region" description="Helical" evidence="1">
    <location>
        <begin position="134"/>
        <end position="156"/>
    </location>
</feature>
<dbReference type="Proteomes" id="UP000286434">
    <property type="component" value="Unassembled WGS sequence"/>
</dbReference>
<keyword evidence="1" id="KW-0812">Transmembrane</keyword>